<dbReference type="PROSITE" id="PS50929">
    <property type="entry name" value="ABC_TM1F"/>
    <property type="match status" value="1"/>
</dbReference>
<keyword evidence="11" id="KW-1185">Reference proteome</keyword>
<evidence type="ECO:0000313" key="11">
    <source>
        <dbReference type="Proteomes" id="UP000523007"/>
    </source>
</evidence>
<dbReference type="Gene3D" id="3.40.50.300">
    <property type="entry name" value="P-loop containing nucleotide triphosphate hydrolases"/>
    <property type="match status" value="1"/>
</dbReference>
<evidence type="ECO:0000313" key="10">
    <source>
        <dbReference type="EMBL" id="MBB4932798.1"/>
    </source>
</evidence>
<evidence type="ECO:0000259" key="9">
    <source>
        <dbReference type="PROSITE" id="PS50929"/>
    </source>
</evidence>
<reference evidence="10 11" key="1">
    <citation type="submission" date="2020-08" db="EMBL/GenBank/DDBJ databases">
        <title>Sequencing the genomes of 1000 actinobacteria strains.</title>
        <authorList>
            <person name="Klenk H.-P."/>
        </authorList>
    </citation>
    <scope>NUCLEOTIDE SEQUENCE [LARGE SCALE GENOMIC DNA]</scope>
    <source>
        <strain evidence="10 11">DSM 102030</strain>
    </source>
</reference>
<evidence type="ECO:0000256" key="5">
    <source>
        <dbReference type="ARBA" id="ARBA00022989"/>
    </source>
</evidence>
<dbReference type="SUPFAM" id="SSF90123">
    <property type="entry name" value="ABC transporter transmembrane region"/>
    <property type="match status" value="1"/>
</dbReference>
<keyword evidence="3" id="KW-0547">Nucleotide-binding</keyword>
<comment type="caution">
    <text evidence="10">The sequence shown here is derived from an EMBL/GenBank/DDBJ whole genome shotgun (WGS) entry which is preliminary data.</text>
</comment>
<dbReference type="PANTHER" id="PTHR24221">
    <property type="entry name" value="ATP-BINDING CASSETTE SUB-FAMILY B"/>
    <property type="match status" value="1"/>
</dbReference>
<name>A0A7W7RJL2_9ACTN</name>
<dbReference type="PROSITE" id="PS00211">
    <property type="entry name" value="ABC_TRANSPORTER_1"/>
    <property type="match status" value="1"/>
</dbReference>
<evidence type="ECO:0000256" key="6">
    <source>
        <dbReference type="ARBA" id="ARBA00023136"/>
    </source>
</evidence>
<keyword evidence="2 7" id="KW-0812">Transmembrane</keyword>
<proteinExistence type="predicted"/>
<feature type="domain" description="ABC transporter" evidence="8">
    <location>
        <begin position="345"/>
        <end position="555"/>
    </location>
</feature>
<keyword evidence="4" id="KW-0067">ATP-binding</keyword>
<dbReference type="InterPro" id="IPR039421">
    <property type="entry name" value="Type_1_exporter"/>
</dbReference>
<keyword evidence="5 7" id="KW-1133">Transmembrane helix</keyword>
<dbReference type="InterPro" id="IPR036640">
    <property type="entry name" value="ABC1_TM_sf"/>
</dbReference>
<feature type="transmembrane region" description="Helical" evidence="7">
    <location>
        <begin position="55"/>
        <end position="83"/>
    </location>
</feature>
<dbReference type="InterPro" id="IPR003439">
    <property type="entry name" value="ABC_transporter-like_ATP-bd"/>
</dbReference>
<dbReference type="SMART" id="SM00382">
    <property type="entry name" value="AAA"/>
    <property type="match status" value="1"/>
</dbReference>
<sequence length="556" mass="58143">MMIVGPLWREAARFPAALLSSVALLLLAFSTHLAQAAAIAWSMSAVLGGRPQDVLFALLLIFGIAVLRLLASLAQTAAAAGLGGRVRQAVRRRAMASALVPERLHDTAVRDGTVRASLGDGVDGTDAYVSKYIPAVVQVAVACPLVVALLALLSPWAAAGVAATVLLAVFGPMAWKRMIARRGLDHWDSYESLSAEVLESLRGMATLRTLGDVSGTRARLHARSEALRRATERVMRSGLAETAVTDLAVQGGIVAAAGVAVWGAVSGQPPAGEVYLVLLLGSEAFRPVRELSRHWHAGFLGLTAIPGLQEIGAFGPVRREEAAGPAPEAADGDGADAPAPSAAVLRVSDLSFRYPGTRSDVISGLDLTARRGELSAIIGPSGAGKSTLFDLLLGFLAPATGRIELDGRPLGTRDIAVVSQRPVLFAGTIRENLDVTGTAAGEADLVRACRAAGVLEEMRALAHGFDTEVAEAGSSLSGGQRQRLALARALLAHRPVLLVDEPTSALDSDRAADVVETLHRVARDRIVIMITHRPEALADVPTVLRLDAGRLDRSVP</sequence>
<dbReference type="GO" id="GO:0005886">
    <property type="term" value="C:plasma membrane"/>
    <property type="evidence" value="ECO:0007669"/>
    <property type="project" value="UniProtKB-SubCell"/>
</dbReference>
<dbReference type="GO" id="GO:0016887">
    <property type="term" value="F:ATP hydrolysis activity"/>
    <property type="evidence" value="ECO:0007669"/>
    <property type="project" value="InterPro"/>
</dbReference>
<dbReference type="SUPFAM" id="SSF52540">
    <property type="entry name" value="P-loop containing nucleoside triphosphate hydrolases"/>
    <property type="match status" value="1"/>
</dbReference>
<dbReference type="RefSeq" id="WP_184580450.1">
    <property type="nucleotide sequence ID" value="NZ_JACHJT010000001.1"/>
</dbReference>
<dbReference type="InterPro" id="IPR011527">
    <property type="entry name" value="ABC1_TM_dom"/>
</dbReference>
<dbReference type="GO" id="GO:0005524">
    <property type="term" value="F:ATP binding"/>
    <property type="evidence" value="ECO:0007669"/>
    <property type="project" value="UniProtKB-KW"/>
</dbReference>
<accession>A0A7W7RJL2</accession>
<evidence type="ECO:0000256" key="1">
    <source>
        <dbReference type="ARBA" id="ARBA00004651"/>
    </source>
</evidence>
<organism evidence="10 11">
    <name type="scientific">Lipingzhangella halophila</name>
    <dbReference type="NCBI Taxonomy" id="1783352"/>
    <lineage>
        <taxon>Bacteria</taxon>
        <taxon>Bacillati</taxon>
        <taxon>Actinomycetota</taxon>
        <taxon>Actinomycetes</taxon>
        <taxon>Streptosporangiales</taxon>
        <taxon>Nocardiopsidaceae</taxon>
        <taxon>Lipingzhangella</taxon>
    </lineage>
</organism>
<dbReference type="Pfam" id="PF00005">
    <property type="entry name" value="ABC_tran"/>
    <property type="match status" value="1"/>
</dbReference>
<evidence type="ECO:0000256" key="3">
    <source>
        <dbReference type="ARBA" id="ARBA00022741"/>
    </source>
</evidence>
<protein>
    <submittedName>
        <fullName evidence="10">ABC-type transport system involved in cytochrome bd biosynthesis fused ATPase/permease subunit</fullName>
    </submittedName>
</protein>
<dbReference type="Pfam" id="PF00664">
    <property type="entry name" value="ABC_membrane"/>
    <property type="match status" value="1"/>
</dbReference>
<feature type="transmembrane region" description="Helical" evidence="7">
    <location>
        <begin position="156"/>
        <end position="175"/>
    </location>
</feature>
<dbReference type="PROSITE" id="PS50893">
    <property type="entry name" value="ABC_TRANSPORTER_2"/>
    <property type="match status" value="1"/>
</dbReference>
<evidence type="ECO:0000256" key="4">
    <source>
        <dbReference type="ARBA" id="ARBA00022840"/>
    </source>
</evidence>
<dbReference type="EMBL" id="JACHJT010000001">
    <property type="protein sequence ID" value="MBB4932798.1"/>
    <property type="molecule type" value="Genomic_DNA"/>
</dbReference>
<evidence type="ECO:0000256" key="7">
    <source>
        <dbReference type="SAM" id="Phobius"/>
    </source>
</evidence>
<gene>
    <name evidence="10" type="ORF">F4561_003618</name>
</gene>
<dbReference type="GO" id="GO:0140359">
    <property type="term" value="F:ABC-type transporter activity"/>
    <property type="evidence" value="ECO:0007669"/>
    <property type="project" value="InterPro"/>
</dbReference>
<dbReference type="InterPro" id="IPR027417">
    <property type="entry name" value="P-loop_NTPase"/>
</dbReference>
<keyword evidence="6 7" id="KW-0472">Membrane</keyword>
<dbReference type="InterPro" id="IPR017871">
    <property type="entry name" value="ABC_transporter-like_CS"/>
</dbReference>
<dbReference type="CDD" id="cd03228">
    <property type="entry name" value="ABCC_MRP_Like"/>
    <property type="match status" value="1"/>
</dbReference>
<feature type="domain" description="ABC transmembrane type-1" evidence="9">
    <location>
        <begin position="21"/>
        <end position="297"/>
    </location>
</feature>
<comment type="subcellular location">
    <subcellularLocation>
        <location evidence="1">Cell membrane</location>
        <topology evidence="1">Multi-pass membrane protein</topology>
    </subcellularLocation>
</comment>
<dbReference type="Proteomes" id="UP000523007">
    <property type="component" value="Unassembled WGS sequence"/>
</dbReference>
<evidence type="ECO:0000256" key="2">
    <source>
        <dbReference type="ARBA" id="ARBA00022692"/>
    </source>
</evidence>
<dbReference type="PANTHER" id="PTHR24221:SF590">
    <property type="entry name" value="COMPONENT LINKED WITH THE ASSEMBLY OF CYTOCHROME' TRANSPORT TRANSMEMBRANE ATP-BINDING PROTEIN ABC TRANSPORTER CYDD-RELATED"/>
    <property type="match status" value="1"/>
</dbReference>
<evidence type="ECO:0000259" key="8">
    <source>
        <dbReference type="PROSITE" id="PS50893"/>
    </source>
</evidence>
<dbReference type="InterPro" id="IPR003593">
    <property type="entry name" value="AAA+_ATPase"/>
</dbReference>
<dbReference type="Gene3D" id="1.20.1560.10">
    <property type="entry name" value="ABC transporter type 1, transmembrane domain"/>
    <property type="match status" value="1"/>
</dbReference>
<dbReference type="AlphaFoldDB" id="A0A7W7RJL2"/>